<dbReference type="EMBL" id="FQZU01000002">
    <property type="protein sequence ID" value="SHI82674.1"/>
    <property type="molecule type" value="Genomic_DNA"/>
</dbReference>
<evidence type="ECO:0000259" key="6">
    <source>
        <dbReference type="PROSITE" id="PS50111"/>
    </source>
</evidence>
<gene>
    <name evidence="7" type="ORF">SAMN02745216_00610</name>
</gene>
<evidence type="ECO:0000256" key="2">
    <source>
        <dbReference type="ARBA" id="ARBA00029447"/>
    </source>
</evidence>
<dbReference type="InterPro" id="IPR004089">
    <property type="entry name" value="MCPsignal_dom"/>
</dbReference>
<evidence type="ECO:0000256" key="1">
    <source>
        <dbReference type="ARBA" id="ARBA00022481"/>
    </source>
</evidence>
<keyword evidence="5" id="KW-1133">Transmembrane helix</keyword>
<dbReference type="Proteomes" id="UP000183994">
    <property type="component" value="Unassembled WGS sequence"/>
</dbReference>
<dbReference type="RefSeq" id="WP_073472730.1">
    <property type="nucleotide sequence ID" value="NZ_FQZU01000002.1"/>
</dbReference>
<dbReference type="AlphaFoldDB" id="A0A1M6EAZ0"/>
<dbReference type="PANTHER" id="PTHR43531:SF14">
    <property type="entry name" value="METHYL-ACCEPTING CHEMOTAXIS PROTEIN I-RELATED"/>
    <property type="match status" value="1"/>
</dbReference>
<evidence type="ECO:0000313" key="7">
    <source>
        <dbReference type="EMBL" id="SHI82674.1"/>
    </source>
</evidence>
<dbReference type="CDD" id="cd18774">
    <property type="entry name" value="PDC2_HK_sensor"/>
    <property type="match status" value="1"/>
</dbReference>
<dbReference type="GO" id="GO:0004888">
    <property type="term" value="F:transmembrane signaling receptor activity"/>
    <property type="evidence" value="ECO:0007669"/>
    <property type="project" value="InterPro"/>
</dbReference>
<feature type="transmembrane region" description="Helical" evidence="5">
    <location>
        <begin position="571"/>
        <end position="594"/>
    </location>
</feature>
<evidence type="ECO:0000256" key="4">
    <source>
        <dbReference type="SAM" id="MobiDB-lite"/>
    </source>
</evidence>
<dbReference type="Pfam" id="PF00015">
    <property type="entry name" value="MCPsignal"/>
    <property type="match status" value="1"/>
</dbReference>
<evidence type="ECO:0000256" key="5">
    <source>
        <dbReference type="SAM" id="Phobius"/>
    </source>
</evidence>
<dbReference type="SMART" id="SM00283">
    <property type="entry name" value="MA"/>
    <property type="match status" value="1"/>
</dbReference>
<dbReference type="PRINTS" id="PR00260">
    <property type="entry name" value="CHEMTRNSDUCR"/>
</dbReference>
<dbReference type="GO" id="GO:0006935">
    <property type="term" value="P:chemotaxis"/>
    <property type="evidence" value="ECO:0007669"/>
    <property type="project" value="InterPro"/>
</dbReference>
<dbReference type="GO" id="GO:0005886">
    <property type="term" value="C:plasma membrane"/>
    <property type="evidence" value="ECO:0007669"/>
    <property type="project" value="TreeGrafter"/>
</dbReference>
<accession>A0A1M6EAZ0</accession>
<keyword evidence="5" id="KW-0812">Transmembrane</keyword>
<feature type="compositionally biased region" description="Basic and acidic residues" evidence="4">
    <location>
        <begin position="874"/>
        <end position="884"/>
    </location>
</feature>
<dbReference type="InterPro" id="IPR051310">
    <property type="entry name" value="MCP_chemotaxis"/>
</dbReference>
<dbReference type="PANTHER" id="PTHR43531">
    <property type="entry name" value="PROTEIN ICFG"/>
    <property type="match status" value="1"/>
</dbReference>
<organism evidence="7 8">
    <name type="scientific">Desulfatibacillum alkenivorans DSM 16219</name>
    <dbReference type="NCBI Taxonomy" id="1121393"/>
    <lineage>
        <taxon>Bacteria</taxon>
        <taxon>Pseudomonadati</taxon>
        <taxon>Thermodesulfobacteriota</taxon>
        <taxon>Desulfobacteria</taxon>
        <taxon>Desulfobacterales</taxon>
        <taxon>Desulfatibacillaceae</taxon>
        <taxon>Desulfatibacillum</taxon>
    </lineage>
</organism>
<name>A0A1M6EAZ0_9BACT</name>
<dbReference type="SUPFAM" id="SSF58104">
    <property type="entry name" value="Methyl-accepting chemotaxis protein (MCP) signaling domain"/>
    <property type="match status" value="1"/>
</dbReference>
<dbReference type="PROSITE" id="PS50111">
    <property type="entry name" value="CHEMOTAXIS_TRANSDUC_2"/>
    <property type="match status" value="1"/>
</dbReference>
<keyword evidence="3" id="KW-0807">Transducer</keyword>
<comment type="similarity">
    <text evidence="2">Belongs to the methyl-accepting chemotaxis (MCP) protein family.</text>
</comment>
<keyword evidence="5" id="KW-0472">Membrane</keyword>
<feature type="domain" description="Methyl-accepting transducer" evidence="6">
    <location>
        <begin position="612"/>
        <end position="841"/>
    </location>
</feature>
<proteinExistence type="inferred from homology"/>
<feature type="transmembrane region" description="Helical" evidence="5">
    <location>
        <begin position="12"/>
        <end position="32"/>
    </location>
</feature>
<protein>
    <submittedName>
        <fullName evidence="7">Methyl-accepting chemotaxis protein</fullName>
    </submittedName>
</protein>
<evidence type="ECO:0000313" key="8">
    <source>
        <dbReference type="Proteomes" id="UP000183994"/>
    </source>
</evidence>
<feature type="compositionally biased region" description="Low complexity" evidence="4">
    <location>
        <begin position="824"/>
        <end position="844"/>
    </location>
</feature>
<evidence type="ECO:0000256" key="3">
    <source>
        <dbReference type="PROSITE-ProRule" id="PRU00284"/>
    </source>
</evidence>
<keyword evidence="1" id="KW-0488">Methylation</keyword>
<feature type="compositionally biased region" description="Basic and acidic residues" evidence="4">
    <location>
        <begin position="893"/>
        <end position="917"/>
    </location>
</feature>
<dbReference type="GO" id="GO:0007165">
    <property type="term" value="P:signal transduction"/>
    <property type="evidence" value="ECO:0007669"/>
    <property type="project" value="UniProtKB-KW"/>
</dbReference>
<feature type="region of interest" description="Disordered" evidence="4">
    <location>
        <begin position="862"/>
        <end position="917"/>
    </location>
</feature>
<reference evidence="8" key="1">
    <citation type="submission" date="2016-11" db="EMBL/GenBank/DDBJ databases">
        <authorList>
            <person name="Varghese N."/>
            <person name="Submissions S."/>
        </authorList>
    </citation>
    <scope>NUCLEOTIDE SEQUENCE [LARGE SCALE GENOMIC DNA]</scope>
    <source>
        <strain evidence="8">DSM 16219</strain>
    </source>
</reference>
<dbReference type="STRING" id="1121393.SAMN02745216_00610"/>
<dbReference type="Gene3D" id="1.10.287.950">
    <property type="entry name" value="Methyl-accepting chemotaxis protein"/>
    <property type="match status" value="1"/>
</dbReference>
<dbReference type="Gene3D" id="3.30.450.20">
    <property type="entry name" value="PAS domain"/>
    <property type="match status" value="1"/>
</dbReference>
<keyword evidence="8" id="KW-1185">Reference proteome</keyword>
<sequence length="917" mass="97465">MLDKINLGVKLAVAFLAVGLIPFGLVGGVSLYKSGKALEKQAYQSLESVREIKKSQLEDFFSARQADMGVLMETVQSLKDAAFAKLSTAQELKRTNIMEYMEGMISQMNVLKGDPYTMDALIEMDAILEAFDNDLESAEYKGTVKRYDVRMKAMAEANGWYDLLLIRKNGDIIYSTAKGADLGENILESGLKDSPLGKAFVQAQASKNNAACLGDFEPYAPSGGKPAAFTAARLVNQMGELQGYVAFRIPTEKINAIMQQRAGMGVSGESYLVGRIGDQTSFRSDMKTMGDGKYVVGHPISTPYIEAALKGESGRNVFTDSTGKLVMTAYDPLPIQGLNWAAVSKINLKEAIAGVANGEARDYFSKFVDQLGYYDLFLIHPKGDVFYTVAREPDYGTNIINGEFADSGLGELTRKVLKTGQFSFTDFQPYAPSKGAPAAFMAQPLISNGRLEMVVALQLSHKAVNAIMTKRQGMGETGETYLVGPDKLMRSDSFLDPVNRSLIASFANPQAGSVDAPGARAALSGQTGEGVFPNYRGDSVLCAYTPIKFGDATWALAAEISEDEAFASSKAIMGLMGLIALFTFAAVVVVAFLITRYITSPINQAIEGLNQGAEEVSSASCQVSSASQSLAEGASQQAASLEQTSSFIEEMTAATRQNAESANQANLLMQEAGQVVAVANASMGELTRSIEEIAKVSGETSKIIKTIDEIAFQTNLLALNAAVEAARAGEAGAGFAVVAGEVRNLATRAAQAAGNTAGLIEGTVKKVAEGAELVKDANEAFMEVSNTASKVGKIVEEIAAASDEQARGIESVSKAVGEMDQITQQNASSAEESASASQQMNAQAEQMTSVVSRLAALIQGSSARNGKPVKTLKRAAEQAHEHAEAPTSGPPPAREHSAELVRPHEILDGDQPDDRVD</sequence>
<dbReference type="InterPro" id="IPR004090">
    <property type="entry name" value="Chemotax_Me-accpt_rcpt"/>
</dbReference>
<feature type="region of interest" description="Disordered" evidence="4">
    <location>
        <begin position="822"/>
        <end position="844"/>
    </location>
</feature>